<organism evidence="2 3">
    <name type="scientific">Streptomyces flavochromogenes</name>
    <dbReference type="NCBI Taxonomy" id="68199"/>
    <lineage>
        <taxon>Bacteria</taxon>
        <taxon>Bacillati</taxon>
        <taxon>Actinomycetota</taxon>
        <taxon>Actinomycetes</taxon>
        <taxon>Kitasatosporales</taxon>
        <taxon>Streptomycetaceae</taxon>
        <taxon>Streptomyces</taxon>
    </lineage>
</organism>
<dbReference type="RefSeq" id="WP_388309850.1">
    <property type="nucleotide sequence ID" value="NZ_JBIBDZ010000010.1"/>
</dbReference>
<dbReference type="Proteomes" id="UP001602370">
    <property type="component" value="Unassembled WGS sequence"/>
</dbReference>
<feature type="compositionally biased region" description="Basic and acidic residues" evidence="1">
    <location>
        <begin position="72"/>
        <end position="102"/>
    </location>
</feature>
<name>A0ABW6XYF5_9ACTN</name>
<evidence type="ECO:0000256" key="1">
    <source>
        <dbReference type="SAM" id="MobiDB-lite"/>
    </source>
</evidence>
<comment type="caution">
    <text evidence="2">The sequence shown here is derived from an EMBL/GenBank/DDBJ whole genome shotgun (WGS) entry which is preliminary data.</text>
</comment>
<evidence type="ECO:0000313" key="2">
    <source>
        <dbReference type="EMBL" id="MFF5922545.1"/>
    </source>
</evidence>
<sequence>MLRLDEPLFAWGPAVAEHPRDLSGPQIERGLGGLGEAVAGAGLGGGQDFSRGGAESRASWGRPPPPWTGLPRRQERLDSGAEVREREPGLHDGHDEHVEGARLPEPASSRIQRGMVEAVAIRIARATT</sequence>
<feature type="region of interest" description="Disordered" evidence="1">
    <location>
        <begin position="42"/>
        <end position="110"/>
    </location>
</feature>
<accession>A0ABW6XYF5</accession>
<protein>
    <submittedName>
        <fullName evidence="2">Uncharacterized protein</fullName>
    </submittedName>
</protein>
<evidence type="ECO:0000313" key="3">
    <source>
        <dbReference type="Proteomes" id="UP001602370"/>
    </source>
</evidence>
<dbReference type="EMBL" id="JBIBDZ010000010">
    <property type="protein sequence ID" value="MFF5922545.1"/>
    <property type="molecule type" value="Genomic_DNA"/>
</dbReference>
<proteinExistence type="predicted"/>
<reference evidence="2 3" key="1">
    <citation type="submission" date="2024-10" db="EMBL/GenBank/DDBJ databases">
        <title>The Natural Products Discovery Center: Release of the First 8490 Sequenced Strains for Exploring Actinobacteria Biosynthetic Diversity.</title>
        <authorList>
            <person name="Kalkreuter E."/>
            <person name="Kautsar S.A."/>
            <person name="Yang D."/>
            <person name="Bader C.D."/>
            <person name="Teijaro C.N."/>
            <person name="Fluegel L."/>
            <person name="Davis C.M."/>
            <person name="Simpson J.R."/>
            <person name="Lauterbach L."/>
            <person name="Steele A.D."/>
            <person name="Gui C."/>
            <person name="Meng S."/>
            <person name="Li G."/>
            <person name="Viehrig K."/>
            <person name="Ye F."/>
            <person name="Su P."/>
            <person name="Kiefer A.F."/>
            <person name="Nichols A."/>
            <person name="Cepeda A.J."/>
            <person name="Yan W."/>
            <person name="Fan B."/>
            <person name="Jiang Y."/>
            <person name="Adhikari A."/>
            <person name="Zheng C.-J."/>
            <person name="Schuster L."/>
            <person name="Cowan T.M."/>
            <person name="Smanski M.J."/>
            <person name="Chevrette M.G."/>
            <person name="De Carvalho L.P.S."/>
            <person name="Shen B."/>
        </authorList>
    </citation>
    <scope>NUCLEOTIDE SEQUENCE [LARGE SCALE GENOMIC DNA]</scope>
    <source>
        <strain evidence="2 3">NPDC012605</strain>
    </source>
</reference>
<gene>
    <name evidence="2" type="ORF">ACFY8C_30050</name>
</gene>
<keyword evidence="3" id="KW-1185">Reference proteome</keyword>